<proteinExistence type="predicted"/>
<gene>
    <name evidence="2" type="ORF">C2E20_5928</name>
</gene>
<dbReference type="AlphaFoldDB" id="A0A2P6V9K4"/>
<name>A0A2P6V9K4_9CHLO</name>
<organism evidence="2 3">
    <name type="scientific">Micractinium conductrix</name>
    <dbReference type="NCBI Taxonomy" id="554055"/>
    <lineage>
        <taxon>Eukaryota</taxon>
        <taxon>Viridiplantae</taxon>
        <taxon>Chlorophyta</taxon>
        <taxon>core chlorophytes</taxon>
        <taxon>Trebouxiophyceae</taxon>
        <taxon>Chlorellales</taxon>
        <taxon>Chlorellaceae</taxon>
        <taxon>Chlorella clade</taxon>
        <taxon>Micractinium</taxon>
    </lineage>
</organism>
<keyword evidence="3" id="KW-1185">Reference proteome</keyword>
<comment type="caution">
    <text evidence="2">The sequence shown here is derived from an EMBL/GenBank/DDBJ whole genome shotgun (WGS) entry which is preliminary data.</text>
</comment>
<feature type="region of interest" description="Disordered" evidence="1">
    <location>
        <begin position="25"/>
        <end position="52"/>
    </location>
</feature>
<evidence type="ECO:0000313" key="2">
    <source>
        <dbReference type="EMBL" id="PSC70769.1"/>
    </source>
</evidence>
<evidence type="ECO:0000256" key="1">
    <source>
        <dbReference type="SAM" id="MobiDB-lite"/>
    </source>
</evidence>
<evidence type="ECO:0000313" key="3">
    <source>
        <dbReference type="Proteomes" id="UP000239649"/>
    </source>
</evidence>
<protein>
    <submittedName>
        <fullName evidence="2">Uncharacterized protein</fullName>
    </submittedName>
</protein>
<dbReference type="Proteomes" id="UP000239649">
    <property type="component" value="Unassembled WGS sequence"/>
</dbReference>
<reference evidence="2 3" key="1">
    <citation type="journal article" date="2018" name="Plant J.">
        <title>Genome sequences of Chlorella sorokiniana UTEX 1602 and Micractinium conductrix SAG 241.80: implications to maltose excretion by a green alga.</title>
        <authorList>
            <person name="Arriola M.B."/>
            <person name="Velmurugan N."/>
            <person name="Zhang Y."/>
            <person name="Plunkett M.H."/>
            <person name="Hondzo H."/>
            <person name="Barney B.M."/>
        </authorList>
    </citation>
    <scope>NUCLEOTIDE SEQUENCE [LARGE SCALE GENOMIC DNA]</scope>
    <source>
        <strain evidence="2 3">SAG 241.80</strain>
    </source>
</reference>
<dbReference type="EMBL" id="LHPF02000018">
    <property type="protein sequence ID" value="PSC70769.1"/>
    <property type="molecule type" value="Genomic_DNA"/>
</dbReference>
<accession>A0A2P6V9K4</accession>
<sequence length="145" mass="14564">METLQVFSAGTPPGWGCRAAAPAAASPAAKPSSGPRIVEDKENVLPSGTPLGGPQLLQFSSTSCGKKAHEAAPVRRPLGDVTQHYESKGLCIGTMGGSFAHNPSTCGQEAAAAMQAAAAAAAAAAAEAAQARRVAAKRQALRAMR</sequence>